<keyword evidence="1" id="KW-1133">Transmembrane helix</keyword>
<evidence type="ECO:0000313" key="2">
    <source>
        <dbReference type="EMBL" id="QJA86196.1"/>
    </source>
</evidence>
<protein>
    <submittedName>
        <fullName evidence="2">Uncharacterized protein</fullName>
    </submittedName>
</protein>
<name>A0A6M3KVR3_9ZZZZ</name>
<feature type="transmembrane region" description="Helical" evidence="1">
    <location>
        <begin position="7"/>
        <end position="27"/>
    </location>
</feature>
<accession>A0A6M3KVR3</accession>
<dbReference type="EMBL" id="MT142621">
    <property type="protein sequence ID" value="QJA86196.1"/>
    <property type="molecule type" value="Genomic_DNA"/>
</dbReference>
<keyword evidence="1" id="KW-0812">Transmembrane</keyword>
<proteinExistence type="predicted"/>
<evidence type="ECO:0000256" key="1">
    <source>
        <dbReference type="SAM" id="Phobius"/>
    </source>
</evidence>
<sequence>MQRLKTLLQMAAIIISMMGIITFSLFITEEAFQTIMFGTWPAQDAKEWRIVKRGITGMKSAVFTMKVINWGFGYLQPFGFFAYNSYIQAAEFYIEGLSAKVFAFCPECYDGEEFEFTFRPQRVEDGTAISNNLVVVYPDSTLPSLDPVVVRGLVRAEGDRVRVQAIDVKAVGSQKQSQ</sequence>
<keyword evidence="1" id="KW-0472">Membrane</keyword>
<organism evidence="2">
    <name type="scientific">viral metagenome</name>
    <dbReference type="NCBI Taxonomy" id="1070528"/>
    <lineage>
        <taxon>unclassified sequences</taxon>
        <taxon>metagenomes</taxon>
        <taxon>organismal metagenomes</taxon>
    </lineage>
</organism>
<dbReference type="AlphaFoldDB" id="A0A6M3KVR3"/>
<reference evidence="2" key="1">
    <citation type="submission" date="2020-03" db="EMBL/GenBank/DDBJ databases">
        <title>The deep terrestrial virosphere.</title>
        <authorList>
            <person name="Holmfeldt K."/>
            <person name="Nilsson E."/>
            <person name="Simone D."/>
            <person name="Lopez-Fernandez M."/>
            <person name="Wu X."/>
            <person name="de Brujin I."/>
            <person name="Lundin D."/>
            <person name="Andersson A."/>
            <person name="Bertilsson S."/>
            <person name="Dopson M."/>
        </authorList>
    </citation>
    <scope>NUCLEOTIDE SEQUENCE</scope>
    <source>
        <strain evidence="2">MM415B02117</strain>
    </source>
</reference>
<gene>
    <name evidence="2" type="ORF">MM415B02117_0010</name>
</gene>